<dbReference type="EMBL" id="OW240920">
    <property type="protein sequence ID" value="CAH2315644.1"/>
    <property type="molecule type" value="Genomic_DNA"/>
</dbReference>
<protein>
    <submittedName>
        <fullName evidence="1">Uncharacterized protein</fullName>
    </submittedName>
</protein>
<proteinExistence type="predicted"/>
<gene>
    <name evidence="1" type="ORF">PECUL_23A060496</name>
</gene>
<reference evidence="1" key="1">
    <citation type="submission" date="2022-03" db="EMBL/GenBank/DDBJ databases">
        <authorList>
            <person name="Alioto T."/>
            <person name="Alioto T."/>
            <person name="Gomez Garrido J."/>
        </authorList>
    </citation>
    <scope>NUCLEOTIDE SEQUENCE</scope>
</reference>
<keyword evidence="2" id="KW-1185">Reference proteome</keyword>
<evidence type="ECO:0000313" key="2">
    <source>
        <dbReference type="Proteomes" id="UP001295444"/>
    </source>
</evidence>
<sequence length="143" mass="16457">MKAGQTKPSPFQERMNIIQEVKEEKKRRGGFVQIFPHKDRWKKYGCLLTYKAFNIMLACDLFTEKLSEPESTSGVLGQNLALYERKLPPLQTTKLVDEEKALKPVSPSDCRKDCAQKSSLKSKADLLQKRMKHFFSLSKYNLG</sequence>
<name>A0AAD1SZR4_PELCU</name>
<evidence type="ECO:0000313" key="1">
    <source>
        <dbReference type="EMBL" id="CAH2315644.1"/>
    </source>
</evidence>
<dbReference type="AlphaFoldDB" id="A0AAD1SZR4"/>
<accession>A0AAD1SZR4</accession>
<organism evidence="1 2">
    <name type="scientific">Pelobates cultripes</name>
    <name type="common">Western spadefoot toad</name>
    <dbReference type="NCBI Taxonomy" id="61616"/>
    <lineage>
        <taxon>Eukaryota</taxon>
        <taxon>Metazoa</taxon>
        <taxon>Chordata</taxon>
        <taxon>Craniata</taxon>
        <taxon>Vertebrata</taxon>
        <taxon>Euteleostomi</taxon>
        <taxon>Amphibia</taxon>
        <taxon>Batrachia</taxon>
        <taxon>Anura</taxon>
        <taxon>Pelobatoidea</taxon>
        <taxon>Pelobatidae</taxon>
        <taxon>Pelobates</taxon>
    </lineage>
</organism>
<dbReference type="Proteomes" id="UP001295444">
    <property type="component" value="Chromosome 09"/>
</dbReference>